<dbReference type="OrthoDB" id="9782003at2"/>
<feature type="transmembrane region" description="Helical" evidence="11">
    <location>
        <begin position="95"/>
        <end position="116"/>
    </location>
</feature>
<dbReference type="SMART" id="SM00228">
    <property type="entry name" value="PDZ"/>
    <property type="match status" value="1"/>
</dbReference>
<keyword evidence="11" id="KW-0479">Metal-binding</keyword>
<evidence type="ECO:0000256" key="10">
    <source>
        <dbReference type="ARBA" id="ARBA00023136"/>
    </source>
</evidence>
<evidence type="ECO:0000256" key="11">
    <source>
        <dbReference type="RuleBase" id="RU362031"/>
    </source>
</evidence>
<dbReference type="InterPro" id="IPR004387">
    <property type="entry name" value="Pept_M50_Zn"/>
</dbReference>
<evidence type="ECO:0000256" key="2">
    <source>
        <dbReference type="ARBA" id="ARBA00004141"/>
    </source>
</evidence>
<evidence type="ECO:0000313" key="13">
    <source>
        <dbReference type="EMBL" id="ADU66493.1"/>
    </source>
</evidence>
<dbReference type="InterPro" id="IPR001478">
    <property type="entry name" value="PDZ"/>
</dbReference>
<dbReference type="InterPro" id="IPR008915">
    <property type="entry name" value="Peptidase_M50"/>
</dbReference>
<evidence type="ECO:0000256" key="7">
    <source>
        <dbReference type="ARBA" id="ARBA00022833"/>
    </source>
</evidence>
<keyword evidence="7 11" id="KW-0862">Zinc</keyword>
<dbReference type="EMBL" id="CP002432">
    <property type="protein sequence ID" value="ADU66493.1"/>
    <property type="molecule type" value="Genomic_DNA"/>
</dbReference>
<dbReference type="GO" id="GO:0006508">
    <property type="term" value="P:proteolysis"/>
    <property type="evidence" value="ECO:0007669"/>
    <property type="project" value="UniProtKB-KW"/>
</dbReference>
<comment type="similarity">
    <text evidence="3 11">Belongs to the peptidase M50B family.</text>
</comment>
<dbReference type="Gene3D" id="2.30.42.10">
    <property type="match status" value="1"/>
</dbReference>
<dbReference type="STRING" id="653733.Selin_1764"/>
<dbReference type="EC" id="3.4.24.-" evidence="11"/>
<dbReference type="eggNOG" id="COG0750">
    <property type="taxonomic scope" value="Bacteria"/>
</dbReference>
<dbReference type="HOGENOM" id="CLU_025778_1_0_0"/>
<dbReference type="FunCoup" id="E6W173">
    <property type="interactions" value="403"/>
</dbReference>
<evidence type="ECO:0000259" key="12">
    <source>
        <dbReference type="SMART" id="SM00228"/>
    </source>
</evidence>
<dbReference type="InterPro" id="IPR041489">
    <property type="entry name" value="PDZ_6"/>
</dbReference>
<dbReference type="Pfam" id="PF02163">
    <property type="entry name" value="Peptidase_M50"/>
    <property type="match status" value="1"/>
</dbReference>
<dbReference type="Pfam" id="PF17820">
    <property type="entry name" value="PDZ_6"/>
    <property type="match status" value="1"/>
</dbReference>
<dbReference type="CDD" id="cd06163">
    <property type="entry name" value="S2P-M50_PDZ_RseP-like"/>
    <property type="match status" value="1"/>
</dbReference>
<dbReference type="Proteomes" id="UP000002572">
    <property type="component" value="Chromosome"/>
</dbReference>
<keyword evidence="9 11" id="KW-0482">Metalloprotease</keyword>
<keyword evidence="10 11" id="KW-0472">Membrane</keyword>
<dbReference type="GO" id="GO:0004222">
    <property type="term" value="F:metalloendopeptidase activity"/>
    <property type="evidence" value="ECO:0007669"/>
    <property type="project" value="InterPro"/>
</dbReference>
<evidence type="ECO:0000256" key="3">
    <source>
        <dbReference type="ARBA" id="ARBA00007931"/>
    </source>
</evidence>
<sequence length="355" mass="39175">MSFAVAILLLGLLIFFHELGHFLVAKACKVGVEVFSIGFGRKLLSFRHGETEYRLSMIPLGGYVKMMGESLEGADEQAAVPHEKSFAHKSVWQRMAIVAAGPLFNFLLAIVLLSLVHINGVPRLEPIIGTVQPDSAAYAAGLQPGDRIITINDMEIHFWDDITRQIHLLPGVEVRVVVERNDQLASFQITPRQRTVQNIFGEDREVGFIGITASEQTVNVRYGPLQSLGMGVVRTWELTSLTFQSIVKLIQRIIPADNIGGPIMIVQVASEQVSHGFNSVLFFAALISVNLAILNLLPIPILDGGHLMFYIYEAIRGKAPSLKAREIAARIGMALLLCLMFFAFYNDIRRIIVGG</sequence>
<dbReference type="InParanoid" id="E6W173"/>
<keyword evidence="14" id="KW-1185">Reference proteome</keyword>
<keyword evidence="8 11" id="KW-1133">Transmembrane helix</keyword>
<accession>E6W173</accession>
<evidence type="ECO:0000256" key="9">
    <source>
        <dbReference type="ARBA" id="ARBA00023049"/>
    </source>
</evidence>
<feature type="transmembrane region" description="Helical" evidence="11">
    <location>
        <begin position="327"/>
        <end position="345"/>
    </location>
</feature>
<dbReference type="GO" id="GO:0016020">
    <property type="term" value="C:membrane"/>
    <property type="evidence" value="ECO:0007669"/>
    <property type="project" value="UniProtKB-SubCell"/>
</dbReference>
<feature type="domain" description="PDZ" evidence="12">
    <location>
        <begin position="109"/>
        <end position="182"/>
    </location>
</feature>
<keyword evidence="6 11" id="KW-0378">Hydrolase</keyword>
<comment type="cofactor">
    <cofactor evidence="1 11">
        <name>Zn(2+)</name>
        <dbReference type="ChEBI" id="CHEBI:29105"/>
    </cofactor>
</comment>
<comment type="subcellular location">
    <subcellularLocation>
        <location evidence="2">Membrane</location>
        <topology evidence="2">Multi-pass membrane protein</topology>
    </subcellularLocation>
</comment>
<proteinExistence type="inferred from homology"/>
<keyword evidence="4 13" id="KW-0645">Protease</keyword>
<dbReference type="PANTHER" id="PTHR42837:SF2">
    <property type="entry name" value="MEMBRANE METALLOPROTEASE ARASP2, CHLOROPLASTIC-RELATED"/>
    <property type="match status" value="1"/>
</dbReference>
<dbReference type="RefSeq" id="WP_013506373.1">
    <property type="nucleotide sequence ID" value="NC_014836.1"/>
</dbReference>
<name>E6W173_DESIS</name>
<dbReference type="KEGG" id="din:Selin_1764"/>
<dbReference type="CDD" id="cd23081">
    <property type="entry name" value="cpPDZ_EcRseP-like"/>
    <property type="match status" value="1"/>
</dbReference>
<feature type="transmembrane region" description="Helical" evidence="11">
    <location>
        <begin position="280"/>
        <end position="302"/>
    </location>
</feature>
<dbReference type="PANTHER" id="PTHR42837">
    <property type="entry name" value="REGULATOR OF SIGMA-E PROTEASE RSEP"/>
    <property type="match status" value="1"/>
</dbReference>
<evidence type="ECO:0000256" key="8">
    <source>
        <dbReference type="ARBA" id="ARBA00022989"/>
    </source>
</evidence>
<reference evidence="13 14" key="1">
    <citation type="submission" date="2010-12" db="EMBL/GenBank/DDBJ databases">
        <title>Complete sequence of Desulfurispirillum indicum S5.</title>
        <authorList>
            <consortium name="US DOE Joint Genome Institute"/>
            <person name="Lucas S."/>
            <person name="Copeland A."/>
            <person name="Lapidus A."/>
            <person name="Cheng J.-F."/>
            <person name="Goodwin L."/>
            <person name="Pitluck S."/>
            <person name="Chertkov O."/>
            <person name="Held B."/>
            <person name="Detter J.C."/>
            <person name="Han C."/>
            <person name="Tapia R."/>
            <person name="Land M."/>
            <person name="Hauser L."/>
            <person name="Kyrpides N."/>
            <person name="Ivanova N."/>
            <person name="Mikhailova N."/>
            <person name="Haggblom M."/>
            <person name="Rauschenbach I."/>
            <person name="Bini E."/>
            <person name="Woyke T."/>
        </authorList>
    </citation>
    <scope>NUCLEOTIDE SEQUENCE [LARGE SCALE GENOMIC DNA]</scope>
    <source>
        <strain evidence="14">ATCC BAA-1389 / DSM 22839 / S5</strain>
    </source>
</reference>
<dbReference type="InterPro" id="IPR036034">
    <property type="entry name" value="PDZ_sf"/>
</dbReference>
<evidence type="ECO:0000256" key="5">
    <source>
        <dbReference type="ARBA" id="ARBA00022692"/>
    </source>
</evidence>
<evidence type="ECO:0000256" key="4">
    <source>
        <dbReference type="ARBA" id="ARBA00022670"/>
    </source>
</evidence>
<keyword evidence="5 11" id="KW-0812">Transmembrane</keyword>
<dbReference type="GO" id="GO:0046872">
    <property type="term" value="F:metal ion binding"/>
    <property type="evidence" value="ECO:0007669"/>
    <property type="project" value="UniProtKB-KW"/>
</dbReference>
<dbReference type="AlphaFoldDB" id="E6W173"/>
<dbReference type="NCBIfam" id="TIGR00054">
    <property type="entry name" value="RIP metalloprotease RseP"/>
    <property type="match status" value="1"/>
</dbReference>
<protein>
    <recommendedName>
        <fullName evidence="11">Zinc metalloprotease</fullName>
        <ecNumber evidence="11">3.4.24.-</ecNumber>
    </recommendedName>
</protein>
<organism evidence="13 14">
    <name type="scientific">Desulfurispirillum indicum (strain ATCC BAA-1389 / DSM 22839 / S5)</name>
    <dbReference type="NCBI Taxonomy" id="653733"/>
    <lineage>
        <taxon>Bacteria</taxon>
        <taxon>Pseudomonadati</taxon>
        <taxon>Chrysiogenota</taxon>
        <taxon>Chrysiogenia</taxon>
        <taxon>Chrysiogenales</taxon>
        <taxon>Chrysiogenaceae</taxon>
        <taxon>Desulfurispirillum</taxon>
    </lineage>
</organism>
<evidence type="ECO:0000256" key="6">
    <source>
        <dbReference type="ARBA" id="ARBA00022801"/>
    </source>
</evidence>
<evidence type="ECO:0000313" key="14">
    <source>
        <dbReference type="Proteomes" id="UP000002572"/>
    </source>
</evidence>
<evidence type="ECO:0000256" key="1">
    <source>
        <dbReference type="ARBA" id="ARBA00001947"/>
    </source>
</evidence>
<dbReference type="SUPFAM" id="SSF50156">
    <property type="entry name" value="PDZ domain-like"/>
    <property type="match status" value="1"/>
</dbReference>
<gene>
    <name evidence="13" type="ordered locus">Selin_1764</name>
</gene>